<feature type="transmembrane region" description="Helical" evidence="2">
    <location>
        <begin position="49"/>
        <end position="68"/>
    </location>
</feature>
<evidence type="ECO:0000313" key="3">
    <source>
        <dbReference type="EMBL" id="QKJ59738.1"/>
    </source>
</evidence>
<dbReference type="InterPro" id="IPR010815">
    <property type="entry name" value="DUF1418"/>
</dbReference>
<sequence length="99" mass="10830">MRSFGDLPRSVLVLEGLGMVLLILSYLSIHDYVRLPGMLASQPAAVGMIFLGVFMMVPAAAFLVWRVVQGLSPLVRGGQPPQNDRRTPPKDKQDQGPQD</sequence>
<feature type="transmembrane region" description="Helical" evidence="2">
    <location>
        <begin position="12"/>
        <end position="29"/>
    </location>
</feature>
<evidence type="ECO:0000313" key="4">
    <source>
        <dbReference type="Proteomes" id="UP000503464"/>
    </source>
</evidence>
<keyword evidence="2" id="KW-0812">Transmembrane</keyword>
<dbReference type="Pfam" id="PF07214">
    <property type="entry name" value="DUF1418"/>
    <property type="match status" value="1"/>
</dbReference>
<accession>A0AAE7JU50</accession>
<dbReference type="EMBL" id="CP054160">
    <property type="protein sequence ID" value="QKJ59738.1"/>
    <property type="molecule type" value="Genomic_DNA"/>
</dbReference>
<feature type="compositionally biased region" description="Basic and acidic residues" evidence="1">
    <location>
        <begin position="83"/>
        <end position="99"/>
    </location>
</feature>
<evidence type="ECO:0000256" key="1">
    <source>
        <dbReference type="SAM" id="MobiDB-lite"/>
    </source>
</evidence>
<keyword evidence="2" id="KW-1133">Transmembrane helix</keyword>
<keyword evidence="2" id="KW-0472">Membrane</keyword>
<reference evidence="4" key="1">
    <citation type="submission" date="2020-03" db="EMBL/GenBank/DDBJ databases">
        <title>Genome sequences of seven Enterobacteriaceae strains isolated from Canadian wastewater treatment facilities.</title>
        <authorList>
            <person name="Huang H."/>
            <person name="Chmara J.T."/>
            <person name="Duceppe M.-O."/>
        </authorList>
    </citation>
    <scope>NUCLEOTIDE SEQUENCE [LARGE SCALE GENOMIC DNA]</scope>
    <source>
        <strain evidence="4">Biosolid 3</strain>
    </source>
</reference>
<feature type="region of interest" description="Disordered" evidence="1">
    <location>
        <begin position="74"/>
        <end position="99"/>
    </location>
</feature>
<organism evidence="3 4">
    <name type="scientific">Serratia fonticola</name>
    <dbReference type="NCBI Taxonomy" id="47917"/>
    <lineage>
        <taxon>Bacteria</taxon>
        <taxon>Pseudomonadati</taxon>
        <taxon>Pseudomonadota</taxon>
        <taxon>Gammaproteobacteria</taxon>
        <taxon>Enterobacterales</taxon>
        <taxon>Yersiniaceae</taxon>
        <taxon>Serratia</taxon>
    </lineage>
</organism>
<gene>
    <name evidence="3" type="ORF">G9399_17235</name>
</gene>
<dbReference type="RefSeq" id="WP_161713540.1">
    <property type="nucleotide sequence ID" value="NZ_CP054160.3"/>
</dbReference>
<name>A0AAE7JU50_SERFO</name>
<dbReference type="Proteomes" id="UP000503464">
    <property type="component" value="Chromosome"/>
</dbReference>
<protein>
    <submittedName>
        <fullName evidence="3">YbjC family protein</fullName>
    </submittedName>
</protein>
<evidence type="ECO:0000256" key="2">
    <source>
        <dbReference type="SAM" id="Phobius"/>
    </source>
</evidence>
<dbReference type="AlphaFoldDB" id="A0AAE7JU50"/>
<proteinExistence type="predicted"/>